<gene>
    <name evidence="1" type="ORF">M5K25_000501</name>
</gene>
<proteinExistence type="predicted"/>
<dbReference type="EMBL" id="JANQDX010000001">
    <property type="protein sequence ID" value="KAL0928598.1"/>
    <property type="molecule type" value="Genomic_DNA"/>
</dbReference>
<organism evidence="1 2">
    <name type="scientific">Dendrobium thyrsiflorum</name>
    <name type="common">Pinecone-like raceme dendrobium</name>
    <name type="synonym">Orchid</name>
    <dbReference type="NCBI Taxonomy" id="117978"/>
    <lineage>
        <taxon>Eukaryota</taxon>
        <taxon>Viridiplantae</taxon>
        <taxon>Streptophyta</taxon>
        <taxon>Embryophyta</taxon>
        <taxon>Tracheophyta</taxon>
        <taxon>Spermatophyta</taxon>
        <taxon>Magnoliopsida</taxon>
        <taxon>Liliopsida</taxon>
        <taxon>Asparagales</taxon>
        <taxon>Orchidaceae</taxon>
        <taxon>Epidendroideae</taxon>
        <taxon>Malaxideae</taxon>
        <taxon>Dendrobiinae</taxon>
        <taxon>Dendrobium</taxon>
    </lineage>
</organism>
<dbReference type="Proteomes" id="UP001552299">
    <property type="component" value="Unassembled WGS sequence"/>
</dbReference>
<sequence length="73" mass="8628">MCIDLKRLNSRGSEIKSMDERLWNCRSKWSIVKKDGILVDKETERGEEYCFAMSQNYVASEHYKTIIPELKII</sequence>
<evidence type="ECO:0000313" key="1">
    <source>
        <dbReference type="EMBL" id="KAL0928598.1"/>
    </source>
</evidence>
<protein>
    <submittedName>
        <fullName evidence="1">Uncharacterized protein</fullName>
    </submittedName>
</protein>
<comment type="caution">
    <text evidence="1">The sequence shown here is derived from an EMBL/GenBank/DDBJ whole genome shotgun (WGS) entry which is preliminary data.</text>
</comment>
<keyword evidence="2" id="KW-1185">Reference proteome</keyword>
<name>A0ABD0VVL7_DENTH</name>
<accession>A0ABD0VVL7</accession>
<dbReference type="AlphaFoldDB" id="A0ABD0VVL7"/>
<reference evidence="1 2" key="1">
    <citation type="journal article" date="2024" name="Plant Biotechnol. J.">
        <title>Dendrobium thyrsiflorum genome and its molecular insights into genes involved in important horticultural traits.</title>
        <authorList>
            <person name="Chen B."/>
            <person name="Wang J.Y."/>
            <person name="Zheng P.J."/>
            <person name="Li K.L."/>
            <person name="Liang Y.M."/>
            <person name="Chen X.F."/>
            <person name="Zhang C."/>
            <person name="Zhao X."/>
            <person name="He X."/>
            <person name="Zhang G.Q."/>
            <person name="Liu Z.J."/>
            <person name="Xu Q."/>
        </authorList>
    </citation>
    <scope>NUCLEOTIDE SEQUENCE [LARGE SCALE GENOMIC DNA]</scope>
    <source>
        <strain evidence="1">GZMU011</strain>
    </source>
</reference>
<evidence type="ECO:0000313" key="2">
    <source>
        <dbReference type="Proteomes" id="UP001552299"/>
    </source>
</evidence>